<dbReference type="PATRIC" id="fig|49338.4.peg.4656"/>
<comment type="function">
    <text evidence="1">Part of the ABC transporter complex PstSACB involved in phosphate import.</text>
</comment>
<keyword evidence="5" id="KW-0592">Phosphate transport</keyword>
<evidence type="ECO:0000256" key="7">
    <source>
        <dbReference type="ARBA" id="ARBA00023139"/>
    </source>
</evidence>
<keyword evidence="8" id="KW-0449">Lipoprotein</keyword>
<evidence type="ECO:0000256" key="6">
    <source>
        <dbReference type="ARBA" id="ARBA00022729"/>
    </source>
</evidence>
<sequence length="353" mass="38992">MRIRIIKLRKTVMRITAGLVLAMIPLLIQGCTKTGNAEEPLPSQLPAAQKPVVQTVTPTPSEDAAAIGITAENYPRIDGSTSTLPLVQRIYKRMFLHVDGGGDGWPGLPQQASKTMRSYEMLIAGDVDLILVPDPSQEIRQMAESSGTELEYIPIGAEALVFVTHKDNIVNNITASQVQRIYSDMSVTDWSELGGQKGRIVPICRNADSGSQAQLENLVLMGRTINPAIEDNYMERDMNGILEMVEDYRYFAREGEESAYSLGYSLYYYIQISESVNGRRDIKALSYNGIAPTPETIVSKEYPLAINYYAVVRKDLPADHPARKIADWLVTTSGQWEVAISGLGALKTLYESP</sequence>
<dbReference type="SUPFAM" id="SSF53850">
    <property type="entry name" value="Periplasmic binding protein-like II"/>
    <property type="match status" value="1"/>
</dbReference>
<dbReference type="GO" id="GO:0005886">
    <property type="term" value="C:plasma membrane"/>
    <property type="evidence" value="ECO:0007669"/>
    <property type="project" value="UniProtKB-SubCell"/>
</dbReference>
<dbReference type="PANTHER" id="PTHR30570">
    <property type="entry name" value="PERIPLASMIC PHOSPHATE BINDING COMPONENT OF PHOSPHATE ABC TRANSPORTER"/>
    <property type="match status" value="1"/>
</dbReference>
<reference evidence="10" key="1">
    <citation type="submission" date="2014-07" db="EMBL/GenBank/DDBJ databases">
        <authorList>
            <person name="Hornung V.Bastian."/>
        </authorList>
    </citation>
    <scope>NUCLEOTIDE SEQUENCE</scope>
    <source>
        <strain evidence="10">PCE-S</strain>
    </source>
</reference>
<comment type="subcellular location">
    <subcellularLocation>
        <location evidence="2">Cell membrane</location>
        <topology evidence="2">Lipid-anchor</topology>
    </subcellularLocation>
</comment>
<dbReference type="InterPro" id="IPR024370">
    <property type="entry name" value="PBP_domain"/>
</dbReference>
<proteinExistence type="inferred from homology"/>
<evidence type="ECO:0000256" key="4">
    <source>
        <dbReference type="ARBA" id="ARBA00011529"/>
    </source>
</evidence>
<keyword evidence="7" id="KW-0564">Palmitate</keyword>
<dbReference type="Pfam" id="PF12849">
    <property type="entry name" value="PBP_like_2"/>
    <property type="match status" value="1"/>
</dbReference>
<evidence type="ECO:0000259" key="9">
    <source>
        <dbReference type="Pfam" id="PF12849"/>
    </source>
</evidence>
<dbReference type="Gene3D" id="3.40.190.10">
    <property type="entry name" value="Periplasmic binding protein-like II"/>
    <property type="match status" value="2"/>
</dbReference>
<evidence type="ECO:0000256" key="3">
    <source>
        <dbReference type="ARBA" id="ARBA00008725"/>
    </source>
</evidence>
<keyword evidence="5" id="KW-0813">Transport</keyword>
<dbReference type="InterPro" id="IPR050811">
    <property type="entry name" value="Phosphate_ABC_transporter"/>
</dbReference>
<dbReference type="PANTHER" id="PTHR30570:SF1">
    <property type="entry name" value="PHOSPHATE-BINDING PROTEIN PSTS"/>
    <property type="match status" value="1"/>
</dbReference>
<dbReference type="PROSITE" id="PS51257">
    <property type="entry name" value="PROKAR_LIPOPROTEIN"/>
    <property type="match status" value="1"/>
</dbReference>
<dbReference type="AlphaFoldDB" id="A0A098B5T6"/>
<dbReference type="EMBL" id="LK996017">
    <property type="protein sequence ID" value="CDX04209.1"/>
    <property type="molecule type" value="Genomic_DNA"/>
</dbReference>
<evidence type="ECO:0000256" key="5">
    <source>
        <dbReference type="ARBA" id="ARBA00022592"/>
    </source>
</evidence>
<organism evidence="10">
    <name type="scientific">Desulfitobacterium hafniense</name>
    <name type="common">Desulfitobacterium frappieri</name>
    <dbReference type="NCBI Taxonomy" id="49338"/>
    <lineage>
        <taxon>Bacteria</taxon>
        <taxon>Bacillati</taxon>
        <taxon>Bacillota</taxon>
        <taxon>Clostridia</taxon>
        <taxon>Eubacteriales</taxon>
        <taxon>Desulfitobacteriaceae</taxon>
        <taxon>Desulfitobacterium</taxon>
    </lineage>
</organism>
<comment type="similarity">
    <text evidence="3">Belongs to the PstS family.</text>
</comment>
<comment type="subunit">
    <text evidence="4">The complex is composed of two ATP-binding proteins (PstB), two transmembrane proteins (PstC and PstA) and a solute-binding protein (PstS).</text>
</comment>
<feature type="domain" description="PBP" evidence="9">
    <location>
        <begin position="119"/>
        <end position="315"/>
    </location>
</feature>
<evidence type="ECO:0000256" key="2">
    <source>
        <dbReference type="ARBA" id="ARBA00004193"/>
    </source>
</evidence>
<gene>
    <name evidence="10" type="ORF">DPCES_4323</name>
</gene>
<keyword evidence="6" id="KW-0732">Signal</keyword>
<name>A0A098B5T6_DESHA</name>
<protein>
    <submittedName>
        <fullName evidence="10">ABC-type phosphate transport system periplasmic component-like protein</fullName>
    </submittedName>
</protein>
<dbReference type="GO" id="GO:0006817">
    <property type="term" value="P:phosphate ion transport"/>
    <property type="evidence" value="ECO:0007669"/>
    <property type="project" value="UniProtKB-KW"/>
</dbReference>
<evidence type="ECO:0000256" key="1">
    <source>
        <dbReference type="ARBA" id="ARBA00002841"/>
    </source>
</evidence>
<evidence type="ECO:0000313" key="10">
    <source>
        <dbReference type="EMBL" id="CDX04209.1"/>
    </source>
</evidence>
<evidence type="ECO:0000256" key="8">
    <source>
        <dbReference type="ARBA" id="ARBA00023288"/>
    </source>
</evidence>
<accession>A0A098B5T6</accession>